<dbReference type="Proteomes" id="UP000002009">
    <property type="component" value="Chromosome 5"/>
</dbReference>
<dbReference type="InterPro" id="IPR021157">
    <property type="entry name" value="Cyt_c1_TM_anchor_C"/>
</dbReference>
<evidence type="ECO:0000256" key="10">
    <source>
        <dbReference type="ARBA" id="ARBA00022989"/>
    </source>
</evidence>
<evidence type="ECO:0000256" key="14">
    <source>
        <dbReference type="PIRSR" id="PIRSR602326-1"/>
    </source>
</evidence>
<evidence type="ECO:0000256" key="8">
    <source>
        <dbReference type="ARBA" id="ARBA00022792"/>
    </source>
</evidence>
<feature type="domain" description="Cytochrome c" evidence="16">
    <location>
        <begin position="43"/>
        <end position="150"/>
    </location>
</feature>
<dbReference type="Gene3D" id="1.10.760.10">
    <property type="entry name" value="Cytochrome c-like domain"/>
    <property type="match status" value="1"/>
</dbReference>
<dbReference type="FunFam" id="1.10.760.10:FF:000002">
    <property type="entry name" value="Cytochrome c1, heme protein"/>
    <property type="match status" value="1"/>
</dbReference>
<dbReference type="InterPro" id="IPR009056">
    <property type="entry name" value="Cyt_c-like_dom"/>
</dbReference>
<keyword evidence="9" id="KW-0249">Electron transport</keyword>
<dbReference type="FunCoup" id="C1E790">
    <property type="interactions" value="1633"/>
</dbReference>
<evidence type="ECO:0000256" key="13">
    <source>
        <dbReference type="ARBA" id="ARBA00023136"/>
    </source>
</evidence>
<dbReference type="SUPFAM" id="SSF81496">
    <property type="entry name" value="Cytochrome c1 subunit of cytochrome bc1 complex (Ubiquinol-cytochrome c reductase), transmembrane anchor"/>
    <property type="match status" value="1"/>
</dbReference>
<protein>
    <recommendedName>
        <fullName evidence="16">Cytochrome c domain-containing protein</fullName>
    </recommendedName>
</protein>
<evidence type="ECO:0000313" key="18">
    <source>
        <dbReference type="Proteomes" id="UP000002009"/>
    </source>
</evidence>
<reference evidence="17 18" key="1">
    <citation type="journal article" date="2009" name="Science">
        <title>Green evolution and dynamic adaptations revealed by genomes of the marine picoeukaryotes Micromonas.</title>
        <authorList>
            <person name="Worden A.Z."/>
            <person name="Lee J.H."/>
            <person name="Mock T."/>
            <person name="Rouze P."/>
            <person name="Simmons M.P."/>
            <person name="Aerts A.L."/>
            <person name="Allen A.E."/>
            <person name="Cuvelier M.L."/>
            <person name="Derelle E."/>
            <person name="Everett M.V."/>
            <person name="Foulon E."/>
            <person name="Grimwood J."/>
            <person name="Gundlach H."/>
            <person name="Henrissat B."/>
            <person name="Napoli C."/>
            <person name="McDonald S.M."/>
            <person name="Parker M.S."/>
            <person name="Rombauts S."/>
            <person name="Salamov A."/>
            <person name="Von Dassow P."/>
            <person name="Badger J.H."/>
            <person name="Coutinho P.M."/>
            <person name="Demir E."/>
            <person name="Dubchak I."/>
            <person name="Gentemann C."/>
            <person name="Eikrem W."/>
            <person name="Gready J.E."/>
            <person name="John U."/>
            <person name="Lanier W."/>
            <person name="Lindquist E.A."/>
            <person name="Lucas S."/>
            <person name="Mayer K.F."/>
            <person name="Moreau H."/>
            <person name="Not F."/>
            <person name="Otillar R."/>
            <person name="Panaud O."/>
            <person name="Pangilinan J."/>
            <person name="Paulsen I."/>
            <person name="Piegu B."/>
            <person name="Poliakov A."/>
            <person name="Robbens S."/>
            <person name="Schmutz J."/>
            <person name="Toulza E."/>
            <person name="Wyss T."/>
            <person name="Zelensky A."/>
            <person name="Zhou K."/>
            <person name="Armbrust E.V."/>
            <person name="Bhattacharya D."/>
            <person name="Goodenough U.W."/>
            <person name="Van de Peer Y."/>
            <person name="Grigoriev I.V."/>
        </authorList>
    </citation>
    <scope>NUCLEOTIDE SEQUENCE [LARGE SCALE GENOMIC DNA]</scope>
    <source>
        <strain evidence="18">RCC299 / NOUM17</strain>
    </source>
</reference>
<dbReference type="GO" id="GO:0046872">
    <property type="term" value="F:metal ion binding"/>
    <property type="evidence" value="ECO:0007669"/>
    <property type="project" value="UniProtKB-KW"/>
</dbReference>
<dbReference type="eggNOG" id="KOG3052">
    <property type="taxonomic scope" value="Eukaryota"/>
</dbReference>
<dbReference type="PANTHER" id="PTHR10266">
    <property type="entry name" value="CYTOCHROME C1"/>
    <property type="match status" value="1"/>
</dbReference>
<evidence type="ECO:0000259" key="16">
    <source>
        <dbReference type="PROSITE" id="PS51007"/>
    </source>
</evidence>
<feature type="binding site" description="covalent" evidence="14">
    <location>
        <position position="179"/>
    </location>
    <ligand>
        <name>heme c</name>
        <dbReference type="ChEBI" id="CHEBI:61717"/>
    </ligand>
</feature>
<keyword evidence="5" id="KW-0679">Respiratory chain</keyword>
<keyword evidence="4 14" id="KW-0349">Heme</keyword>
<gene>
    <name evidence="17" type="ORF">MICPUN_100752</name>
</gene>
<comment type="subcellular location">
    <subcellularLocation>
        <location evidence="1">Mitochondrion inner membrane</location>
    </subcellularLocation>
</comment>
<keyword evidence="8" id="KW-0999">Mitochondrion inner membrane</keyword>
<feature type="binding site" description="covalent" evidence="14">
    <location>
        <position position="59"/>
    </location>
    <ligand>
        <name>heme c</name>
        <dbReference type="ChEBI" id="CHEBI:61717"/>
    </ligand>
</feature>
<evidence type="ECO:0000256" key="7">
    <source>
        <dbReference type="ARBA" id="ARBA00022723"/>
    </source>
</evidence>
<dbReference type="InterPro" id="IPR002326">
    <property type="entry name" value="Cyt_c1"/>
</dbReference>
<evidence type="ECO:0000256" key="9">
    <source>
        <dbReference type="ARBA" id="ARBA00022982"/>
    </source>
</evidence>
<keyword evidence="6" id="KW-0812">Transmembrane</keyword>
<dbReference type="GO" id="GO:0006122">
    <property type="term" value="P:mitochondrial electron transport, ubiquinol to cytochrome c"/>
    <property type="evidence" value="ECO:0007669"/>
    <property type="project" value="TreeGrafter"/>
</dbReference>
<evidence type="ECO:0000313" key="17">
    <source>
        <dbReference type="EMBL" id="ACO63565.1"/>
    </source>
</evidence>
<feature type="signal peptide" evidence="15">
    <location>
        <begin position="1"/>
        <end position="17"/>
    </location>
</feature>
<dbReference type="GeneID" id="8243967"/>
<dbReference type="PROSITE" id="PS51007">
    <property type="entry name" value="CYTC"/>
    <property type="match status" value="1"/>
</dbReference>
<dbReference type="OMA" id="WVKKFKW"/>
<dbReference type="SUPFAM" id="SSF46626">
    <property type="entry name" value="Cytochrome c"/>
    <property type="match status" value="1"/>
</dbReference>
<evidence type="ECO:0000256" key="3">
    <source>
        <dbReference type="ARBA" id="ARBA00022448"/>
    </source>
</evidence>
<dbReference type="GO" id="GO:0020037">
    <property type="term" value="F:heme binding"/>
    <property type="evidence" value="ECO:0007669"/>
    <property type="project" value="InterPro"/>
</dbReference>
<evidence type="ECO:0000256" key="2">
    <source>
        <dbReference type="ARBA" id="ARBA00006488"/>
    </source>
</evidence>
<keyword evidence="13" id="KW-0472">Membrane</keyword>
<dbReference type="RefSeq" id="XP_002502307.1">
    <property type="nucleotide sequence ID" value="XM_002502261.1"/>
</dbReference>
<dbReference type="PRINTS" id="PR00603">
    <property type="entry name" value="CYTOCHROMEC1"/>
</dbReference>
<keyword evidence="18" id="KW-1185">Reference proteome</keyword>
<dbReference type="InterPro" id="IPR036909">
    <property type="entry name" value="Cyt_c-like_dom_sf"/>
</dbReference>
<dbReference type="PANTHER" id="PTHR10266:SF3">
    <property type="entry name" value="CYTOCHROME C1, HEME PROTEIN, MITOCHONDRIAL"/>
    <property type="match status" value="1"/>
</dbReference>
<comment type="cofactor">
    <cofactor evidence="14">
        <name>heme c</name>
        <dbReference type="ChEBI" id="CHEBI:61717"/>
    </cofactor>
    <text evidence="14">Binds 1 heme c group covalently per subunit.</text>
</comment>
<dbReference type="GO" id="GO:0005743">
    <property type="term" value="C:mitochondrial inner membrane"/>
    <property type="evidence" value="ECO:0007669"/>
    <property type="project" value="UniProtKB-SubCell"/>
</dbReference>
<dbReference type="OrthoDB" id="5925at2759"/>
<keyword evidence="3" id="KW-0813">Transport</keyword>
<dbReference type="Pfam" id="PF02167">
    <property type="entry name" value="Cytochrom_C1"/>
    <property type="match status" value="1"/>
</dbReference>
<keyword evidence="15" id="KW-0732">Signal</keyword>
<dbReference type="KEGG" id="mis:MICPUN_100752"/>
<dbReference type="STRING" id="296587.C1E790"/>
<evidence type="ECO:0000256" key="4">
    <source>
        <dbReference type="ARBA" id="ARBA00022617"/>
    </source>
</evidence>
<comment type="similarity">
    <text evidence="2">Belongs to the cytochrome c family.</text>
</comment>
<keyword evidence="11 14" id="KW-0408">Iron</keyword>
<organism evidence="17 18">
    <name type="scientific">Micromonas commoda (strain RCC299 / NOUM17 / CCMP2709)</name>
    <name type="common">Picoplanktonic green alga</name>
    <dbReference type="NCBI Taxonomy" id="296587"/>
    <lineage>
        <taxon>Eukaryota</taxon>
        <taxon>Viridiplantae</taxon>
        <taxon>Chlorophyta</taxon>
        <taxon>Mamiellophyceae</taxon>
        <taxon>Mamiellales</taxon>
        <taxon>Mamiellaceae</taxon>
        <taxon>Micromonas</taxon>
    </lineage>
</organism>
<dbReference type="AlphaFoldDB" id="C1E790"/>
<name>C1E790_MICCC</name>
<feature type="binding site" description="covalent" evidence="14">
    <location>
        <position position="56"/>
    </location>
    <ligand>
        <name>heme c</name>
        <dbReference type="ChEBI" id="CHEBI:61717"/>
    </ligand>
</feature>
<dbReference type="GO" id="GO:0009055">
    <property type="term" value="F:electron transfer activity"/>
    <property type="evidence" value="ECO:0007669"/>
    <property type="project" value="InterPro"/>
</dbReference>
<evidence type="ECO:0000256" key="12">
    <source>
        <dbReference type="ARBA" id="ARBA00023128"/>
    </source>
</evidence>
<dbReference type="InParanoid" id="C1E790"/>
<evidence type="ECO:0000256" key="15">
    <source>
        <dbReference type="SAM" id="SignalP"/>
    </source>
</evidence>
<keyword evidence="12" id="KW-0496">Mitochondrion</keyword>
<dbReference type="Gene3D" id="1.20.5.100">
    <property type="entry name" value="Cytochrome c1, transmembrane anchor, C-terminal"/>
    <property type="match status" value="1"/>
</dbReference>
<feature type="binding site" description="covalent" evidence="14">
    <location>
        <position position="60"/>
    </location>
    <ligand>
        <name>heme c</name>
        <dbReference type="ChEBI" id="CHEBI:61717"/>
    </ligand>
</feature>
<keyword evidence="7 14" id="KW-0479">Metal-binding</keyword>
<keyword evidence="10" id="KW-1133">Transmembrane helix</keyword>
<evidence type="ECO:0000256" key="5">
    <source>
        <dbReference type="ARBA" id="ARBA00022660"/>
    </source>
</evidence>
<accession>C1E790</accession>
<evidence type="ECO:0000256" key="11">
    <source>
        <dbReference type="ARBA" id="ARBA00023004"/>
    </source>
</evidence>
<feature type="chain" id="PRO_5002906915" description="Cytochrome c domain-containing protein" evidence="15">
    <location>
        <begin position="18"/>
        <end position="260"/>
    </location>
</feature>
<evidence type="ECO:0000256" key="1">
    <source>
        <dbReference type="ARBA" id="ARBA00004273"/>
    </source>
</evidence>
<dbReference type="EMBL" id="CP001326">
    <property type="protein sequence ID" value="ACO63565.1"/>
    <property type="molecule type" value="Genomic_DNA"/>
</dbReference>
<evidence type="ECO:0000256" key="6">
    <source>
        <dbReference type="ARBA" id="ARBA00022692"/>
    </source>
</evidence>
<proteinExistence type="inferred from homology"/>
<sequence>MGVASAALLGLAGVAHADEAEHGLHSAAYPWPHEGMFDSYDHASIRRGHQVYQQVCAACHSLNLVAYRNLVGVCYTEDEVKAMAEEIEVTDGPDDTGEMFDRPGKLSDRLPAPYANEEGARYANNGAYPPDLSLITKARHDGQNYVFSLLLGYREPPAGVSVREGLHYNPYFPGGAIAMPKMLVDGGVEYDDGTPATETQMAKDVTTFLAWAAEPEADDRKLMGAKFMFALSLVAVQAVYYKRWMWSPIKARRLVVNAVH</sequence>